<dbReference type="InterPro" id="IPR036426">
    <property type="entry name" value="Bulb-type_lectin_dom_sf"/>
</dbReference>
<dbReference type="Gene3D" id="1.10.510.10">
    <property type="entry name" value="Transferase(Phosphotransferase) domain 1"/>
    <property type="match status" value="2"/>
</dbReference>
<evidence type="ECO:0000259" key="17">
    <source>
        <dbReference type="PROSITE" id="PS50927"/>
    </source>
</evidence>
<dbReference type="OrthoDB" id="1934880at2759"/>
<dbReference type="PROSITE" id="PS00107">
    <property type="entry name" value="PROTEIN_KINASE_ATP"/>
    <property type="match status" value="1"/>
</dbReference>
<dbReference type="PROSITE" id="PS50948">
    <property type="entry name" value="PAN"/>
    <property type="match status" value="1"/>
</dbReference>
<evidence type="ECO:0000256" key="14">
    <source>
        <dbReference type="PROSITE-ProRule" id="PRU10141"/>
    </source>
</evidence>
<name>A0A3S3NA45_9MAGN</name>
<dbReference type="GO" id="GO:0005886">
    <property type="term" value="C:plasma membrane"/>
    <property type="evidence" value="ECO:0007669"/>
    <property type="project" value="UniProtKB-SubCell"/>
</dbReference>
<dbReference type="Pfam" id="PF01453">
    <property type="entry name" value="B_lectin"/>
    <property type="match status" value="1"/>
</dbReference>
<organism evidence="19 20">
    <name type="scientific">Cinnamomum micranthum f. kanehirae</name>
    <dbReference type="NCBI Taxonomy" id="337451"/>
    <lineage>
        <taxon>Eukaryota</taxon>
        <taxon>Viridiplantae</taxon>
        <taxon>Streptophyta</taxon>
        <taxon>Embryophyta</taxon>
        <taxon>Tracheophyta</taxon>
        <taxon>Spermatophyta</taxon>
        <taxon>Magnoliopsida</taxon>
        <taxon>Magnoliidae</taxon>
        <taxon>Laurales</taxon>
        <taxon>Lauraceae</taxon>
        <taxon>Cinnamomum</taxon>
    </lineage>
</organism>
<dbReference type="Proteomes" id="UP000283530">
    <property type="component" value="Unassembled WGS sequence"/>
</dbReference>
<dbReference type="AlphaFoldDB" id="A0A3S3NA45"/>
<dbReference type="PROSITE" id="PS00108">
    <property type="entry name" value="PROTEIN_KINASE_ST"/>
    <property type="match status" value="2"/>
</dbReference>
<feature type="domain" description="Protein kinase" evidence="16">
    <location>
        <begin position="494"/>
        <end position="780"/>
    </location>
</feature>
<keyword evidence="20" id="KW-1185">Reference proteome</keyword>
<feature type="transmembrane region" description="Helical" evidence="15">
    <location>
        <begin position="425"/>
        <end position="447"/>
    </location>
</feature>
<evidence type="ECO:0000259" key="18">
    <source>
        <dbReference type="PROSITE" id="PS50948"/>
    </source>
</evidence>
<dbReference type="PROSITE" id="PS50011">
    <property type="entry name" value="PROTEIN_KINASE_DOM"/>
    <property type="match status" value="2"/>
</dbReference>
<protein>
    <recommendedName>
        <fullName evidence="2">non-specific serine/threonine protein kinase</fullName>
        <ecNumber evidence="2">2.7.11.1</ecNumber>
    </recommendedName>
</protein>
<keyword evidence="7 14" id="KW-0547">Nucleotide-binding</keyword>
<evidence type="ECO:0000256" key="1">
    <source>
        <dbReference type="ARBA" id="ARBA00004251"/>
    </source>
</evidence>
<evidence type="ECO:0000313" key="20">
    <source>
        <dbReference type="Proteomes" id="UP000283530"/>
    </source>
</evidence>
<evidence type="ECO:0000256" key="9">
    <source>
        <dbReference type="ARBA" id="ARBA00022840"/>
    </source>
</evidence>
<keyword evidence="5" id="KW-0808">Transferase</keyword>
<keyword evidence="11" id="KW-0325">Glycoprotein</keyword>
<dbReference type="InterPro" id="IPR000719">
    <property type="entry name" value="Prot_kinase_dom"/>
</dbReference>
<evidence type="ECO:0000256" key="7">
    <source>
        <dbReference type="ARBA" id="ARBA00022741"/>
    </source>
</evidence>
<keyword evidence="3" id="KW-1003">Cell membrane</keyword>
<evidence type="ECO:0000256" key="12">
    <source>
        <dbReference type="ARBA" id="ARBA00047899"/>
    </source>
</evidence>
<evidence type="ECO:0000256" key="13">
    <source>
        <dbReference type="ARBA" id="ARBA00048679"/>
    </source>
</evidence>
<dbReference type="Pfam" id="PF00954">
    <property type="entry name" value="S_locus_glycop"/>
    <property type="match status" value="1"/>
</dbReference>
<dbReference type="GO" id="GO:0005524">
    <property type="term" value="F:ATP binding"/>
    <property type="evidence" value="ECO:0007669"/>
    <property type="project" value="UniProtKB-UniRule"/>
</dbReference>
<comment type="catalytic activity">
    <reaction evidence="13">
        <text>L-seryl-[protein] + ATP = O-phospho-L-seryl-[protein] + ADP + H(+)</text>
        <dbReference type="Rhea" id="RHEA:17989"/>
        <dbReference type="Rhea" id="RHEA-COMP:9863"/>
        <dbReference type="Rhea" id="RHEA-COMP:11604"/>
        <dbReference type="ChEBI" id="CHEBI:15378"/>
        <dbReference type="ChEBI" id="CHEBI:29999"/>
        <dbReference type="ChEBI" id="CHEBI:30616"/>
        <dbReference type="ChEBI" id="CHEBI:83421"/>
        <dbReference type="ChEBI" id="CHEBI:456216"/>
        <dbReference type="EC" id="2.7.11.1"/>
    </reaction>
</comment>
<gene>
    <name evidence="19" type="ORF">CKAN_01712600</name>
</gene>
<reference evidence="19 20" key="1">
    <citation type="journal article" date="2019" name="Nat. Plants">
        <title>Stout camphor tree genome fills gaps in understanding of flowering plant genome evolution.</title>
        <authorList>
            <person name="Chaw S.M."/>
            <person name="Liu Y.C."/>
            <person name="Wu Y.W."/>
            <person name="Wang H.Y."/>
            <person name="Lin C.I."/>
            <person name="Wu C.S."/>
            <person name="Ke H.M."/>
            <person name="Chang L.Y."/>
            <person name="Hsu C.Y."/>
            <person name="Yang H.T."/>
            <person name="Sudianto E."/>
            <person name="Hsu M.H."/>
            <person name="Wu K.P."/>
            <person name="Wang L.N."/>
            <person name="Leebens-Mack J.H."/>
            <person name="Tsai I.J."/>
        </authorList>
    </citation>
    <scope>NUCLEOTIDE SEQUENCE [LARGE SCALE GENOMIC DNA]</scope>
    <source>
        <strain evidence="20">cv. Chaw 1501</strain>
        <tissue evidence="19">Young leaves</tissue>
    </source>
</reference>
<dbReference type="InterPro" id="IPR001245">
    <property type="entry name" value="Ser-Thr/Tyr_kinase_cat_dom"/>
</dbReference>
<sequence length="1176" mass="131959">MLFFLSSSLIICTGKDRISPGELLKVTETITSASDNFALGFFSPHNDSKHYVGIWHNRIREQTIVWVANRENPLTDSSGAIAVMDDGNLAVLNGRNNVLWTSNASVIGRNSTTAILLDNGNLELRTTNQSVVWQSFDHPIGIFLSGMKFWLSLKTGQNISLVSWKDVDDPTPGEFSIGIDPHVPRQVVMWRGSETYARQNVWQAVSATMYPVPHSQVIYFTMSADDNEASYLLTFAENSIKTILKLNPTGLLELKSWDENLEKWNSVWSMYNRCWVYGQCGPFGICNFNHSSAGCSCLKGFKPKFQKEWEMGNWSGGCERQRNLECATGDGFYTPTTAKLPDNSISLGNLSAKECESECLNNCSCTAYSYNNFSSWKAWRCLIWVGDLFDLTENSDSVVDLNFRLAGSELENNQTGKSKQGRGSLAIIVPLVTIGCLIIGALGYIFWNRVKKQGRRKINKAIKLKASNTLECGDNTVELPLYTFSSIVAATDNFSIENKLGEGGFGPVYKGNLQQGLEIAVKRFSKSSAQGEEEFRNEVQLIAKLQHKNLVRLLGWCIQEEEKILIYEHMPNRSLDKFLFDSTQKLKLDWNKRFNIVQGIAQGLLYLHQYSRLRVIHRDLKASNILLDASMNPKISDFGLARIFHGNQTEANTNRVIGTYGYMSPEYALDGIFSEKSDIYSFGVLLLEIVSAKKNTGFYPSKYSINLLGYAWELWIEDRAMELMDHSMDHSFVAREVMKCIHIGLLCVQENPADRPTMSSIVSMLGNEITTLTSPKQPAFPTVSVVDLNIHLAGSELDAMTVEVLKKRSHTLLVIVLHVVIIGMLVAVLLGYCLWNRFKRKELPLFTFGIIAAATDNFSTENKLGEGGFGAVYKGILYKSSEIAVKRLSKTSVQGQEEFNNELQLIAKLQHKNLVRLLGWCLEGKEKMLIYEFMPNKSLDKFLFDPTQSLQLDWNKRFHIVEGIAHGLHYLHHYSRLRVIHRDLKASNILLDGSMNPKISDFGLARVFDGNQTEANTNRVMGTYGYMSPEYAMHGIFSQKSDVYTYGVLLLEIISGKRNNGSHPSEQSFNLIGYASQLWIEDRGMELMDPSIGNSSVEKEVMKCIHVGLLCVQDNPADRPTMSSIVFMLVNGTATLPSPKPPTFPTVRSSVLVHSGFNEPNKASINEVTVTMVEPR</sequence>
<dbReference type="SUPFAM" id="SSF56112">
    <property type="entry name" value="Protein kinase-like (PK-like)"/>
    <property type="match status" value="2"/>
</dbReference>
<dbReference type="STRING" id="337451.A0A3S3NA45"/>
<dbReference type="FunFam" id="2.90.10.10:FF:000005">
    <property type="entry name" value="G-type lectin S-receptor-like serine/threonine-protein kinase"/>
    <property type="match status" value="1"/>
</dbReference>
<dbReference type="SUPFAM" id="SSF51110">
    <property type="entry name" value="alpha-D-mannose-specific plant lectins"/>
    <property type="match status" value="1"/>
</dbReference>
<evidence type="ECO:0000256" key="3">
    <source>
        <dbReference type="ARBA" id="ARBA00022475"/>
    </source>
</evidence>
<keyword evidence="8 19" id="KW-0418">Kinase</keyword>
<accession>A0A3S3NA45</accession>
<dbReference type="InterPro" id="IPR017441">
    <property type="entry name" value="Protein_kinase_ATP_BS"/>
</dbReference>
<evidence type="ECO:0000256" key="5">
    <source>
        <dbReference type="ARBA" id="ARBA00022679"/>
    </source>
</evidence>
<dbReference type="GO" id="GO:0048544">
    <property type="term" value="P:recognition of pollen"/>
    <property type="evidence" value="ECO:0007669"/>
    <property type="project" value="InterPro"/>
</dbReference>
<dbReference type="FunFam" id="3.30.200.20:FF:000195">
    <property type="entry name" value="G-type lectin S-receptor-like serine/threonine-protein kinase"/>
    <property type="match status" value="2"/>
</dbReference>
<dbReference type="Gene3D" id="3.30.200.20">
    <property type="entry name" value="Phosphorylase Kinase, domain 1"/>
    <property type="match status" value="2"/>
</dbReference>
<dbReference type="InterPro" id="IPR011009">
    <property type="entry name" value="Kinase-like_dom_sf"/>
</dbReference>
<dbReference type="GO" id="GO:0004674">
    <property type="term" value="F:protein serine/threonine kinase activity"/>
    <property type="evidence" value="ECO:0007669"/>
    <property type="project" value="UniProtKB-KW"/>
</dbReference>
<dbReference type="PROSITE" id="PS50927">
    <property type="entry name" value="BULB_LECTIN"/>
    <property type="match status" value="1"/>
</dbReference>
<dbReference type="InterPro" id="IPR008271">
    <property type="entry name" value="Ser/Thr_kinase_AS"/>
</dbReference>
<dbReference type="CDD" id="cd00028">
    <property type="entry name" value="B_lectin"/>
    <property type="match status" value="1"/>
</dbReference>
<evidence type="ECO:0000313" key="19">
    <source>
        <dbReference type="EMBL" id="RWR88138.1"/>
    </source>
</evidence>
<dbReference type="SMART" id="SM00220">
    <property type="entry name" value="S_TKc"/>
    <property type="match status" value="2"/>
</dbReference>
<keyword evidence="15" id="KW-0472">Membrane</keyword>
<evidence type="ECO:0000259" key="16">
    <source>
        <dbReference type="PROSITE" id="PS50011"/>
    </source>
</evidence>
<dbReference type="PANTHER" id="PTHR27002:SF925">
    <property type="entry name" value="RECEPTOR-LIKE SERINE_THREONINE-PROTEIN KINASE"/>
    <property type="match status" value="1"/>
</dbReference>
<evidence type="ECO:0000256" key="10">
    <source>
        <dbReference type="ARBA" id="ARBA00023157"/>
    </source>
</evidence>
<keyword evidence="15" id="KW-0812">Transmembrane</keyword>
<feature type="domain" description="Apple" evidence="18">
    <location>
        <begin position="326"/>
        <end position="406"/>
    </location>
</feature>
<evidence type="ECO:0000256" key="2">
    <source>
        <dbReference type="ARBA" id="ARBA00012513"/>
    </source>
</evidence>
<dbReference type="EC" id="2.7.11.1" evidence="2"/>
<evidence type="ECO:0000256" key="8">
    <source>
        <dbReference type="ARBA" id="ARBA00022777"/>
    </source>
</evidence>
<dbReference type="SMART" id="SM00473">
    <property type="entry name" value="PAN_AP"/>
    <property type="match status" value="1"/>
</dbReference>
<comment type="caution">
    <text evidence="19">The sequence shown here is derived from an EMBL/GenBank/DDBJ whole genome shotgun (WGS) entry which is preliminary data.</text>
</comment>
<keyword evidence="6" id="KW-0732">Signal</keyword>
<dbReference type="InterPro" id="IPR001480">
    <property type="entry name" value="Bulb-type_lectin_dom"/>
</dbReference>
<keyword evidence="10" id="KW-1015">Disulfide bond</keyword>
<feature type="domain" description="Bulb-type lectin" evidence="17">
    <location>
        <begin position="15"/>
        <end position="137"/>
    </location>
</feature>
<evidence type="ECO:0000256" key="4">
    <source>
        <dbReference type="ARBA" id="ARBA00022527"/>
    </source>
</evidence>
<dbReference type="FunFam" id="1.10.510.10:FF:000060">
    <property type="entry name" value="G-type lectin S-receptor-like serine/threonine-protein kinase"/>
    <property type="match status" value="2"/>
</dbReference>
<dbReference type="InterPro" id="IPR000858">
    <property type="entry name" value="S_locus_glycoprot_dom"/>
</dbReference>
<keyword evidence="9 14" id="KW-0067">ATP-binding</keyword>
<dbReference type="SMART" id="SM00108">
    <property type="entry name" value="B_lectin"/>
    <property type="match status" value="1"/>
</dbReference>
<keyword evidence="4" id="KW-0723">Serine/threonine-protein kinase</keyword>
<feature type="domain" description="Protein kinase" evidence="16">
    <location>
        <begin position="858"/>
        <end position="1136"/>
    </location>
</feature>
<dbReference type="EMBL" id="QPKB01000007">
    <property type="protein sequence ID" value="RWR88138.1"/>
    <property type="molecule type" value="Genomic_DNA"/>
</dbReference>
<dbReference type="InterPro" id="IPR003609">
    <property type="entry name" value="Pan_app"/>
</dbReference>
<comment type="subcellular location">
    <subcellularLocation>
        <location evidence="1">Cell membrane</location>
        <topology evidence="1">Single-pass type I membrane protein</topology>
    </subcellularLocation>
</comment>
<evidence type="ECO:0000256" key="11">
    <source>
        <dbReference type="ARBA" id="ARBA00023180"/>
    </source>
</evidence>
<evidence type="ECO:0000256" key="15">
    <source>
        <dbReference type="SAM" id="Phobius"/>
    </source>
</evidence>
<dbReference type="CDD" id="cd14066">
    <property type="entry name" value="STKc_IRAK"/>
    <property type="match status" value="2"/>
</dbReference>
<dbReference type="Pfam" id="PF08276">
    <property type="entry name" value="PAN_2"/>
    <property type="match status" value="1"/>
</dbReference>
<proteinExistence type="predicted"/>
<feature type="transmembrane region" description="Helical" evidence="15">
    <location>
        <begin position="812"/>
        <end position="832"/>
    </location>
</feature>
<dbReference type="CDD" id="cd01098">
    <property type="entry name" value="PAN_AP_plant"/>
    <property type="match status" value="1"/>
</dbReference>
<dbReference type="Gene3D" id="2.90.10.10">
    <property type="entry name" value="Bulb-type lectin domain"/>
    <property type="match status" value="1"/>
</dbReference>
<keyword evidence="15" id="KW-1133">Transmembrane helix</keyword>
<comment type="catalytic activity">
    <reaction evidence="12">
        <text>L-threonyl-[protein] + ATP = O-phospho-L-threonyl-[protein] + ADP + H(+)</text>
        <dbReference type="Rhea" id="RHEA:46608"/>
        <dbReference type="Rhea" id="RHEA-COMP:11060"/>
        <dbReference type="Rhea" id="RHEA-COMP:11605"/>
        <dbReference type="ChEBI" id="CHEBI:15378"/>
        <dbReference type="ChEBI" id="CHEBI:30013"/>
        <dbReference type="ChEBI" id="CHEBI:30616"/>
        <dbReference type="ChEBI" id="CHEBI:61977"/>
        <dbReference type="ChEBI" id="CHEBI:456216"/>
        <dbReference type="EC" id="2.7.11.1"/>
    </reaction>
</comment>
<feature type="binding site" evidence="14">
    <location>
        <position position="886"/>
    </location>
    <ligand>
        <name>ATP</name>
        <dbReference type="ChEBI" id="CHEBI:30616"/>
    </ligand>
</feature>
<evidence type="ECO:0000256" key="6">
    <source>
        <dbReference type="ARBA" id="ARBA00022729"/>
    </source>
</evidence>
<dbReference type="PANTHER" id="PTHR27002">
    <property type="entry name" value="RECEPTOR-LIKE SERINE/THREONINE-PROTEIN KINASE SD1-8"/>
    <property type="match status" value="1"/>
</dbReference>
<dbReference type="Pfam" id="PF07714">
    <property type="entry name" value="PK_Tyr_Ser-Thr"/>
    <property type="match status" value="2"/>
</dbReference>